<sequence>MREIAEALALSHQRVHQIVDAVRRAGPSCSFCGKGKDDVTWLVTGPNVFICDGCAARASGGATGECSFCGKTTAVFAGPEARICDSCAVIAREVSAAASPR</sequence>
<proteinExistence type="inferred from homology"/>
<dbReference type="InterPro" id="IPR038366">
    <property type="entry name" value="Znf_CppX_C4_sf"/>
</dbReference>
<dbReference type="SMART" id="SM00994">
    <property type="entry name" value="zf-C4_ClpX"/>
    <property type="match status" value="2"/>
</dbReference>
<gene>
    <name evidence="3" type="ORF">FKR81_38795</name>
</gene>
<keyword evidence="1" id="KW-0143">Chaperone</keyword>
<evidence type="ECO:0000256" key="1">
    <source>
        <dbReference type="PROSITE-ProRule" id="PRU01250"/>
    </source>
</evidence>
<keyword evidence="1" id="KW-0479">Metal-binding</keyword>
<dbReference type="Proteomes" id="UP000316639">
    <property type="component" value="Unassembled WGS sequence"/>
</dbReference>
<organism evidence="3 4">
    <name type="scientific">Lentzea tibetensis</name>
    <dbReference type="NCBI Taxonomy" id="2591470"/>
    <lineage>
        <taxon>Bacteria</taxon>
        <taxon>Bacillati</taxon>
        <taxon>Actinomycetota</taxon>
        <taxon>Actinomycetes</taxon>
        <taxon>Pseudonocardiales</taxon>
        <taxon>Pseudonocardiaceae</taxon>
        <taxon>Lentzea</taxon>
    </lineage>
</organism>
<dbReference type="GO" id="GO:0008270">
    <property type="term" value="F:zinc ion binding"/>
    <property type="evidence" value="ECO:0007669"/>
    <property type="project" value="UniProtKB-UniRule"/>
</dbReference>
<dbReference type="InterPro" id="IPR010603">
    <property type="entry name" value="Znf_CppX_C4"/>
</dbReference>
<dbReference type="InterPro" id="IPR059188">
    <property type="entry name" value="Znf_CLPX-like"/>
</dbReference>
<reference evidence="3 4" key="1">
    <citation type="submission" date="2019-07" db="EMBL/GenBank/DDBJ databases">
        <title>Lentzea xizangensis sp. nov., isolated from Qinghai-Tibetan Plateau Soils.</title>
        <authorList>
            <person name="Huang J."/>
        </authorList>
    </citation>
    <scope>NUCLEOTIDE SEQUENCE [LARGE SCALE GENOMIC DNA]</scope>
    <source>
        <strain evidence="3 4">FXJ1.1311</strain>
    </source>
</reference>
<feature type="domain" description="ClpX-type ZB" evidence="2">
    <location>
        <begin position="17"/>
        <end position="70"/>
    </location>
</feature>
<dbReference type="PROSITE" id="PS51902">
    <property type="entry name" value="CLPX_ZB"/>
    <property type="match status" value="1"/>
</dbReference>
<comment type="similarity">
    <text evidence="1">Belongs to the ClpX chaperone family.</text>
</comment>
<feature type="binding site" evidence="1">
    <location>
        <position position="51"/>
    </location>
    <ligand>
        <name>Zn(2+)</name>
        <dbReference type="ChEBI" id="CHEBI:29105"/>
    </ligand>
</feature>
<dbReference type="GO" id="GO:0051082">
    <property type="term" value="F:unfolded protein binding"/>
    <property type="evidence" value="ECO:0007669"/>
    <property type="project" value="UniProtKB-UniRule"/>
</dbReference>
<comment type="caution">
    <text evidence="3">The sequence shown here is derived from an EMBL/GenBank/DDBJ whole genome shotgun (WGS) entry which is preliminary data.</text>
</comment>
<evidence type="ECO:0000259" key="2">
    <source>
        <dbReference type="PROSITE" id="PS51902"/>
    </source>
</evidence>
<dbReference type="GO" id="GO:0046983">
    <property type="term" value="F:protein dimerization activity"/>
    <property type="evidence" value="ECO:0007669"/>
    <property type="project" value="UniProtKB-UniRule"/>
</dbReference>
<dbReference type="AlphaFoldDB" id="A0A563EGR8"/>
<dbReference type="Pfam" id="PF06689">
    <property type="entry name" value="zf-C4_ClpX"/>
    <property type="match status" value="1"/>
</dbReference>
<evidence type="ECO:0000313" key="4">
    <source>
        <dbReference type="Proteomes" id="UP000316639"/>
    </source>
</evidence>
<dbReference type="Gene3D" id="6.20.220.10">
    <property type="entry name" value="ClpX chaperone, C4-type zinc finger domain"/>
    <property type="match status" value="1"/>
</dbReference>
<accession>A0A563EGR8</accession>
<feature type="binding site" evidence="1">
    <location>
        <position position="32"/>
    </location>
    <ligand>
        <name>Zn(2+)</name>
        <dbReference type="ChEBI" id="CHEBI:29105"/>
    </ligand>
</feature>
<keyword evidence="4" id="KW-1185">Reference proteome</keyword>
<name>A0A563EGR8_9PSEU</name>
<evidence type="ECO:0000313" key="3">
    <source>
        <dbReference type="EMBL" id="TWP45638.1"/>
    </source>
</evidence>
<dbReference type="OrthoDB" id="9812570at2"/>
<keyword evidence="1" id="KW-0862">Zinc</keyword>
<dbReference type="EMBL" id="VOBR01000040">
    <property type="protein sequence ID" value="TWP45638.1"/>
    <property type="molecule type" value="Genomic_DNA"/>
</dbReference>
<dbReference type="GO" id="GO:0006457">
    <property type="term" value="P:protein folding"/>
    <property type="evidence" value="ECO:0007669"/>
    <property type="project" value="UniProtKB-UniRule"/>
</dbReference>
<feature type="binding site" evidence="1">
    <location>
        <position position="54"/>
    </location>
    <ligand>
        <name>Zn(2+)</name>
        <dbReference type="ChEBI" id="CHEBI:29105"/>
    </ligand>
</feature>
<feature type="binding site" evidence="1">
    <location>
        <position position="29"/>
    </location>
    <ligand>
        <name>Zn(2+)</name>
        <dbReference type="ChEBI" id="CHEBI:29105"/>
    </ligand>
</feature>
<dbReference type="SUPFAM" id="SSF57716">
    <property type="entry name" value="Glucocorticoid receptor-like (DNA-binding domain)"/>
    <property type="match status" value="1"/>
</dbReference>
<protein>
    <recommendedName>
        <fullName evidence="2">ClpX-type ZB domain-containing protein</fullName>
    </recommendedName>
</protein>